<sequence>MPFVACVVATAAPGENNGMYFVSVFRGGPMVPDMGLETKHGASTVWLRTGAMETRRKWGHERGSGKIKSTQEGVGGSMSWKWVDLTARVDVIFNLHRGDNSSECYRKGGGSVPGTQTGDIPKCLTSVQDVSVGPRVSKLHWTVEGCRSAEQPMSSAWVKHGCPTYRRTRGVHALSAKVSWSYERIVEVGYYEYGLYHLTRQLFPRRVTARRLRTHAPLRVE</sequence>
<dbReference type="EMBL" id="KN817531">
    <property type="protein sequence ID" value="KJA25471.1"/>
    <property type="molecule type" value="Genomic_DNA"/>
</dbReference>
<accession>A0A0D2PA24</accession>
<evidence type="ECO:0000313" key="2">
    <source>
        <dbReference type="Proteomes" id="UP000054270"/>
    </source>
</evidence>
<protein>
    <submittedName>
        <fullName evidence="1">Uncharacterized protein</fullName>
    </submittedName>
</protein>
<proteinExistence type="predicted"/>
<dbReference type="Proteomes" id="UP000054270">
    <property type="component" value="Unassembled WGS sequence"/>
</dbReference>
<name>A0A0D2PA24_HYPSF</name>
<evidence type="ECO:0000313" key="1">
    <source>
        <dbReference type="EMBL" id="KJA25471.1"/>
    </source>
</evidence>
<keyword evidence="2" id="KW-1185">Reference proteome</keyword>
<dbReference type="AlphaFoldDB" id="A0A0D2PA24"/>
<gene>
    <name evidence="1" type="ORF">HYPSUDRAFT_53034</name>
</gene>
<organism evidence="1 2">
    <name type="scientific">Hypholoma sublateritium (strain FD-334 SS-4)</name>
    <dbReference type="NCBI Taxonomy" id="945553"/>
    <lineage>
        <taxon>Eukaryota</taxon>
        <taxon>Fungi</taxon>
        <taxon>Dikarya</taxon>
        <taxon>Basidiomycota</taxon>
        <taxon>Agaricomycotina</taxon>
        <taxon>Agaricomycetes</taxon>
        <taxon>Agaricomycetidae</taxon>
        <taxon>Agaricales</taxon>
        <taxon>Agaricineae</taxon>
        <taxon>Strophariaceae</taxon>
        <taxon>Hypholoma</taxon>
    </lineage>
</organism>
<reference evidence="2" key="1">
    <citation type="submission" date="2014-04" db="EMBL/GenBank/DDBJ databases">
        <title>Evolutionary Origins and Diversification of the Mycorrhizal Mutualists.</title>
        <authorList>
            <consortium name="DOE Joint Genome Institute"/>
            <consortium name="Mycorrhizal Genomics Consortium"/>
            <person name="Kohler A."/>
            <person name="Kuo A."/>
            <person name="Nagy L.G."/>
            <person name="Floudas D."/>
            <person name="Copeland A."/>
            <person name="Barry K.W."/>
            <person name="Cichocki N."/>
            <person name="Veneault-Fourrey C."/>
            <person name="LaButti K."/>
            <person name="Lindquist E.A."/>
            <person name="Lipzen A."/>
            <person name="Lundell T."/>
            <person name="Morin E."/>
            <person name="Murat C."/>
            <person name="Riley R."/>
            <person name="Ohm R."/>
            <person name="Sun H."/>
            <person name="Tunlid A."/>
            <person name="Henrissat B."/>
            <person name="Grigoriev I.V."/>
            <person name="Hibbett D.S."/>
            <person name="Martin F."/>
        </authorList>
    </citation>
    <scope>NUCLEOTIDE SEQUENCE [LARGE SCALE GENOMIC DNA]</scope>
    <source>
        <strain evidence="2">FD-334 SS-4</strain>
    </source>
</reference>